<feature type="transmembrane region" description="Helical" evidence="8">
    <location>
        <begin position="209"/>
        <end position="231"/>
    </location>
</feature>
<proteinExistence type="predicted"/>
<gene>
    <name evidence="11" type="ORF">C7381_102229</name>
</gene>
<dbReference type="InterPro" id="IPR003593">
    <property type="entry name" value="AAA+_ATPase"/>
</dbReference>
<comment type="caution">
    <text evidence="11">The sequence shown here is derived from an EMBL/GenBank/DDBJ whole genome shotgun (WGS) entry which is preliminary data.</text>
</comment>
<keyword evidence="4" id="KW-0547">Nucleotide-binding</keyword>
<keyword evidence="2" id="KW-0813">Transport</keyword>
<feature type="transmembrane region" description="Helical" evidence="8">
    <location>
        <begin position="138"/>
        <end position="156"/>
    </location>
</feature>
<evidence type="ECO:0000259" key="9">
    <source>
        <dbReference type="PROSITE" id="PS50893"/>
    </source>
</evidence>
<feature type="domain" description="ABC transporter" evidence="9">
    <location>
        <begin position="417"/>
        <end position="650"/>
    </location>
</feature>
<evidence type="ECO:0000256" key="6">
    <source>
        <dbReference type="ARBA" id="ARBA00022989"/>
    </source>
</evidence>
<reference evidence="11 12" key="1">
    <citation type="submission" date="2018-04" db="EMBL/GenBank/DDBJ databases">
        <title>Genomic Encyclopedia of Type Strains, Phase IV (KMG-IV): sequencing the most valuable type-strain genomes for metagenomic binning, comparative biology and taxonomic classification.</title>
        <authorList>
            <person name="Goeker M."/>
        </authorList>
    </citation>
    <scope>NUCLEOTIDE SEQUENCE [LARGE SCALE GENOMIC DNA]</scope>
    <source>
        <strain evidence="11 12">DSM 20705</strain>
    </source>
</reference>
<evidence type="ECO:0000256" key="3">
    <source>
        <dbReference type="ARBA" id="ARBA00022692"/>
    </source>
</evidence>
<name>A0A2U1E6M5_9FIRM</name>
<dbReference type="SUPFAM" id="SSF52540">
    <property type="entry name" value="P-loop containing nucleoside triphosphate hydrolases"/>
    <property type="match status" value="1"/>
</dbReference>
<dbReference type="RefSeq" id="WP_116479781.1">
    <property type="nucleotide sequence ID" value="NZ_QEKV01000002.1"/>
</dbReference>
<dbReference type="GO" id="GO:0016887">
    <property type="term" value="F:ATP hydrolysis activity"/>
    <property type="evidence" value="ECO:0007669"/>
    <property type="project" value="InterPro"/>
</dbReference>
<evidence type="ECO:0000256" key="2">
    <source>
        <dbReference type="ARBA" id="ARBA00022448"/>
    </source>
</evidence>
<dbReference type="SUPFAM" id="SSF90123">
    <property type="entry name" value="ABC transporter transmembrane region"/>
    <property type="match status" value="1"/>
</dbReference>
<protein>
    <submittedName>
        <fullName evidence="11">ABC-type multidrug transport system fused ATPase/permease subunit</fullName>
    </submittedName>
</protein>
<dbReference type="CDD" id="cd03254">
    <property type="entry name" value="ABCC_Glucan_exporter_like"/>
    <property type="match status" value="1"/>
</dbReference>
<organism evidence="11 12">
    <name type="scientific">Ezakiella coagulans</name>
    <dbReference type="NCBI Taxonomy" id="46507"/>
    <lineage>
        <taxon>Bacteria</taxon>
        <taxon>Bacillati</taxon>
        <taxon>Bacillota</taxon>
        <taxon>Tissierellia</taxon>
        <taxon>Ezakiella</taxon>
    </lineage>
</organism>
<dbReference type="GO" id="GO:0005524">
    <property type="term" value="F:ATP binding"/>
    <property type="evidence" value="ECO:0007669"/>
    <property type="project" value="UniProtKB-KW"/>
</dbReference>
<evidence type="ECO:0000256" key="7">
    <source>
        <dbReference type="ARBA" id="ARBA00023136"/>
    </source>
</evidence>
<dbReference type="PANTHER" id="PTHR43394:SF1">
    <property type="entry name" value="ATP-BINDING CASSETTE SUB-FAMILY B MEMBER 10, MITOCHONDRIAL"/>
    <property type="match status" value="1"/>
</dbReference>
<evidence type="ECO:0000256" key="1">
    <source>
        <dbReference type="ARBA" id="ARBA00004651"/>
    </source>
</evidence>
<keyword evidence="6 8" id="KW-1133">Transmembrane helix</keyword>
<dbReference type="FunFam" id="3.40.50.300:FF:000287">
    <property type="entry name" value="Multidrug ABC transporter ATP-binding protein"/>
    <property type="match status" value="1"/>
</dbReference>
<evidence type="ECO:0000313" key="12">
    <source>
        <dbReference type="Proteomes" id="UP000245793"/>
    </source>
</evidence>
<feature type="domain" description="ABC transmembrane type-1" evidence="10">
    <location>
        <begin position="30"/>
        <end position="381"/>
    </location>
</feature>
<dbReference type="Pfam" id="PF00005">
    <property type="entry name" value="ABC_tran"/>
    <property type="match status" value="1"/>
</dbReference>
<evidence type="ECO:0000256" key="5">
    <source>
        <dbReference type="ARBA" id="ARBA00022840"/>
    </source>
</evidence>
<dbReference type="Proteomes" id="UP000245793">
    <property type="component" value="Unassembled WGS sequence"/>
</dbReference>
<evidence type="ECO:0000313" key="11">
    <source>
        <dbReference type="EMBL" id="PVY95339.1"/>
    </source>
</evidence>
<dbReference type="InterPro" id="IPR036640">
    <property type="entry name" value="ABC1_TM_sf"/>
</dbReference>
<dbReference type="PROSITE" id="PS50893">
    <property type="entry name" value="ABC_TRANSPORTER_2"/>
    <property type="match status" value="1"/>
</dbReference>
<dbReference type="CDD" id="cd18544">
    <property type="entry name" value="ABC_6TM_TmrA_like"/>
    <property type="match status" value="1"/>
</dbReference>
<dbReference type="GO" id="GO:0015421">
    <property type="term" value="F:ABC-type oligopeptide transporter activity"/>
    <property type="evidence" value="ECO:0007669"/>
    <property type="project" value="TreeGrafter"/>
</dbReference>
<dbReference type="InterPro" id="IPR003439">
    <property type="entry name" value="ABC_transporter-like_ATP-bd"/>
</dbReference>
<keyword evidence="5" id="KW-0067">ATP-binding</keyword>
<evidence type="ECO:0000256" key="8">
    <source>
        <dbReference type="SAM" id="Phobius"/>
    </source>
</evidence>
<dbReference type="Gene3D" id="1.20.1560.10">
    <property type="entry name" value="ABC transporter type 1, transmembrane domain"/>
    <property type="match status" value="1"/>
</dbReference>
<dbReference type="PANTHER" id="PTHR43394">
    <property type="entry name" value="ATP-DEPENDENT PERMEASE MDL1, MITOCHONDRIAL"/>
    <property type="match status" value="1"/>
</dbReference>
<dbReference type="GO" id="GO:0005886">
    <property type="term" value="C:plasma membrane"/>
    <property type="evidence" value="ECO:0007669"/>
    <property type="project" value="UniProtKB-SubCell"/>
</dbReference>
<accession>A0A2U1E6M5</accession>
<keyword evidence="3 8" id="KW-0812">Transmembrane</keyword>
<evidence type="ECO:0000256" key="4">
    <source>
        <dbReference type="ARBA" id="ARBA00022741"/>
    </source>
</evidence>
<dbReference type="InterPro" id="IPR039421">
    <property type="entry name" value="Type_1_exporter"/>
</dbReference>
<keyword evidence="7 8" id="KW-0472">Membrane</keyword>
<sequence length="656" mass="75631">MQKVVNVKEDKSKLFKYLLKFAKPYTKQLLMALFFVIISTLLSLLNPYLVKIAIDDYISGDVIPMVEVKTSEDALNVGGRYFKRTTELKEVPENAKNFTIETHENERYLVEDGKRIEVIDKDVYKDYRQKDISAVTKIGLYYLIAVFSNFLATWIFNFTLGKSGASIIYDIRKLTFNHVLEQNHTFFNNMPVGRLMTRVTSDTQTLSQFYSNVLISFIADFGVIVGIMVLMLKLNYKLALMCFTMIPVIVAISVVFRNIQFRIFRAARTKLSIINTVLNEYLSGMSIIRIFGKERKMEQKFDDRNKDYLDTILKQVKNHAFFRPTIEIIRSLGEAFLIYYGGGQVIKSKIEFGTLFLFITYLKQFFRPIMEITERYNIMQLAFASVEKIIKLLETDTKIRPLPEYAKENIEAEEGSIEFRDVRFSYIPGEEVLKGINFKVKKGESVAFVGATGAGKSSIMSLLARFYDIDSGNIFVDGIDIRTMDTDELRRRLGFVLQDVFLFSGDIKYNITLGEKFNDEAIEAASKRVRADDFVKHLSEGYNTPVQERGSTLSTGQRQLLSFARTILRDPEILILDEATASIDTETEILIQEGLKELMKNRTTIAIAHRLSTISDMDRIYVMNKGEIVEVGNHEELMEKRGYYYRLYQLQLDKKN</sequence>
<comment type="subcellular location">
    <subcellularLocation>
        <location evidence="1">Cell membrane</location>
        <topology evidence="1">Multi-pass membrane protein</topology>
    </subcellularLocation>
</comment>
<dbReference type="Pfam" id="PF00664">
    <property type="entry name" value="ABC_membrane"/>
    <property type="match status" value="1"/>
</dbReference>
<feature type="transmembrane region" description="Helical" evidence="8">
    <location>
        <begin position="238"/>
        <end position="259"/>
    </location>
</feature>
<evidence type="ECO:0000259" key="10">
    <source>
        <dbReference type="PROSITE" id="PS50929"/>
    </source>
</evidence>
<dbReference type="InterPro" id="IPR027417">
    <property type="entry name" value="P-loop_NTPase"/>
</dbReference>
<keyword evidence="12" id="KW-1185">Reference proteome</keyword>
<dbReference type="AlphaFoldDB" id="A0A2U1E6M5"/>
<dbReference type="InterPro" id="IPR011527">
    <property type="entry name" value="ABC1_TM_dom"/>
</dbReference>
<dbReference type="EMBL" id="QEKV01000002">
    <property type="protein sequence ID" value="PVY95339.1"/>
    <property type="molecule type" value="Genomic_DNA"/>
</dbReference>
<dbReference type="Gene3D" id="3.40.50.300">
    <property type="entry name" value="P-loop containing nucleotide triphosphate hydrolases"/>
    <property type="match status" value="1"/>
</dbReference>
<dbReference type="SMART" id="SM00382">
    <property type="entry name" value="AAA"/>
    <property type="match status" value="1"/>
</dbReference>
<feature type="transmembrane region" description="Helical" evidence="8">
    <location>
        <begin position="29"/>
        <end position="49"/>
    </location>
</feature>
<dbReference type="PROSITE" id="PS50929">
    <property type="entry name" value="ABC_TM1F"/>
    <property type="match status" value="1"/>
</dbReference>